<proteinExistence type="predicted"/>
<name>A0A507ZVC5_9FLAO</name>
<protein>
    <submittedName>
        <fullName evidence="2">Cell wall anchor protein</fullName>
    </submittedName>
</protein>
<feature type="chain" id="PRO_5021255610" evidence="1">
    <location>
        <begin position="22"/>
        <end position="480"/>
    </location>
</feature>
<dbReference type="EMBL" id="VIAR01000001">
    <property type="protein sequence ID" value="TQD40403.1"/>
    <property type="molecule type" value="Genomic_DNA"/>
</dbReference>
<dbReference type="OrthoDB" id="581140at2"/>
<organism evidence="2 3">
    <name type="scientific">Haloflavibacter putidus</name>
    <dbReference type="NCBI Taxonomy" id="2576776"/>
    <lineage>
        <taxon>Bacteria</taxon>
        <taxon>Pseudomonadati</taxon>
        <taxon>Bacteroidota</taxon>
        <taxon>Flavobacteriia</taxon>
        <taxon>Flavobacteriales</taxon>
        <taxon>Flavobacteriaceae</taxon>
        <taxon>Haloflavibacter</taxon>
    </lineage>
</organism>
<reference evidence="2 3" key="1">
    <citation type="submission" date="2019-06" db="EMBL/GenBank/DDBJ databases">
        <title>Flavibacter putida gen. nov., sp. nov., a novel marine bacterium of the family Flavobacteriaceae isolated from coastal seawater.</title>
        <authorList>
            <person name="Feng X."/>
        </authorList>
    </citation>
    <scope>NUCLEOTIDE SEQUENCE [LARGE SCALE GENOMIC DNA]</scope>
    <source>
        <strain evidence="2 3">PLHSN227</strain>
    </source>
</reference>
<dbReference type="Proteomes" id="UP000317169">
    <property type="component" value="Unassembled WGS sequence"/>
</dbReference>
<feature type="signal peptide" evidence="1">
    <location>
        <begin position="1"/>
        <end position="21"/>
    </location>
</feature>
<evidence type="ECO:0000256" key="1">
    <source>
        <dbReference type="SAM" id="SignalP"/>
    </source>
</evidence>
<dbReference type="AlphaFoldDB" id="A0A507ZVC5"/>
<accession>A0A507ZVC5</accession>
<keyword evidence="3" id="KW-1185">Reference proteome</keyword>
<gene>
    <name evidence="2" type="ORF">FKR84_00035</name>
</gene>
<keyword evidence="1" id="KW-0732">Signal</keyword>
<sequence>MMKKRILLIFLLSFPTLMLQAQVGINTTEPDKSASLDIQSQDSGLLVPRMTTAQREAIVDPANSLLVYDTDLDGYYYNQGTKADIQWVKFLNSEKNARDNFKIIKKESDFPEASGGKITLDENVLYEINGSVAVNTPIDLNGAYLSGKNTNRDILINNTGSSLFTGNKGGVIRNMIINGNGNQLFQITGTGVENLILNNLFFTGAGSIGKLEGFNLVLLTTVQFLNNQNGLEAVNIYSFLLSNIFWTEQNDGTFLSLNGTFTDVQYSGGRVVTDAGETGIDVSSNPTINNSASIDGVNFSGSGTRVNGYTTNSYPNYNFDNKWEVNTAGITREEDAVANASMFYQGSAVNSNYNSSSGTKLNVITQVTNRLLFSHDNNELTYNGLRGRTFQLNGSLSYSAADAPELVFYVVKKNSSEVVALNNTKVFSKGSTGFFTNSGTLAVPLHGTVRLQPGESVEVWVQANSGSGTMNIRSFNLSIN</sequence>
<evidence type="ECO:0000313" key="2">
    <source>
        <dbReference type="EMBL" id="TQD40403.1"/>
    </source>
</evidence>
<evidence type="ECO:0000313" key="3">
    <source>
        <dbReference type="Proteomes" id="UP000317169"/>
    </source>
</evidence>
<comment type="caution">
    <text evidence="2">The sequence shown here is derived from an EMBL/GenBank/DDBJ whole genome shotgun (WGS) entry which is preliminary data.</text>
</comment>